<sequence length="406" mass="45279">MSPCEPAPVMTSHKSSSAKPDGITSPSSFVNALPTPPATDERTPLRATFPQANRVVAFFKDIKSGYADRSQPWRKFQLLPREYDEIEPLLLADTDTSLWGFVGDKVRYDFDGDRNQLIVRLPKQLHVHFLSSVEHNIDAQLRSFATSTTLEESVINFARRVQNSGSPDILFPSYTDSETDVASHQPSKSSPDDTYYHRDAKWPGVILEMSYSQKNLGKLADLYIQGSNASVRAVVGLDIEYQRPNKTKAGSKEAVFSVWRPEIIPNDEGDLELVTVQKIKDQPFRDAQGNPTSSPGLELLLSDFAPSCLSQAITDQNQSIKISTDELRKYLHKAEERLRRQPSGSLHKASLPAGVKKRWESTPPDVLDDKNERKYRMAEKKAGQRRDNEDPDWGSGGTSSESAATG</sequence>
<proteinExistence type="predicted"/>
<dbReference type="EMBL" id="ML977001">
    <property type="protein sequence ID" value="KAF1954042.1"/>
    <property type="molecule type" value="Genomic_DNA"/>
</dbReference>
<name>A0A6A5TQW2_9PLEO</name>
<evidence type="ECO:0000313" key="2">
    <source>
        <dbReference type="EMBL" id="KAF1954042.1"/>
    </source>
</evidence>
<feature type="compositionally biased region" description="Polar residues" evidence="1">
    <location>
        <begin position="12"/>
        <end position="30"/>
    </location>
</feature>
<keyword evidence="3" id="KW-1185">Reference proteome</keyword>
<evidence type="ECO:0000256" key="1">
    <source>
        <dbReference type="SAM" id="MobiDB-lite"/>
    </source>
</evidence>
<evidence type="ECO:0000313" key="3">
    <source>
        <dbReference type="Proteomes" id="UP000800035"/>
    </source>
</evidence>
<accession>A0A6A5TQW2</accession>
<feature type="compositionally biased region" description="Basic and acidic residues" evidence="1">
    <location>
        <begin position="367"/>
        <end position="388"/>
    </location>
</feature>
<gene>
    <name evidence="2" type="ORF">CC80DRAFT_477058</name>
</gene>
<organism evidence="2 3">
    <name type="scientific">Byssothecium circinans</name>
    <dbReference type="NCBI Taxonomy" id="147558"/>
    <lineage>
        <taxon>Eukaryota</taxon>
        <taxon>Fungi</taxon>
        <taxon>Dikarya</taxon>
        <taxon>Ascomycota</taxon>
        <taxon>Pezizomycotina</taxon>
        <taxon>Dothideomycetes</taxon>
        <taxon>Pleosporomycetidae</taxon>
        <taxon>Pleosporales</taxon>
        <taxon>Massarineae</taxon>
        <taxon>Massarinaceae</taxon>
        <taxon>Byssothecium</taxon>
    </lineage>
</organism>
<feature type="region of interest" description="Disordered" evidence="1">
    <location>
        <begin position="1"/>
        <end position="43"/>
    </location>
</feature>
<feature type="region of interest" description="Disordered" evidence="1">
    <location>
        <begin position="336"/>
        <end position="406"/>
    </location>
</feature>
<dbReference type="AlphaFoldDB" id="A0A6A5TQW2"/>
<reference evidence="2" key="1">
    <citation type="journal article" date="2020" name="Stud. Mycol.">
        <title>101 Dothideomycetes genomes: a test case for predicting lifestyles and emergence of pathogens.</title>
        <authorList>
            <person name="Haridas S."/>
            <person name="Albert R."/>
            <person name="Binder M."/>
            <person name="Bloem J."/>
            <person name="Labutti K."/>
            <person name="Salamov A."/>
            <person name="Andreopoulos B."/>
            <person name="Baker S."/>
            <person name="Barry K."/>
            <person name="Bills G."/>
            <person name="Bluhm B."/>
            <person name="Cannon C."/>
            <person name="Castanera R."/>
            <person name="Culley D."/>
            <person name="Daum C."/>
            <person name="Ezra D."/>
            <person name="Gonzalez J."/>
            <person name="Henrissat B."/>
            <person name="Kuo A."/>
            <person name="Liang C."/>
            <person name="Lipzen A."/>
            <person name="Lutzoni F."/>
            <person name="Magnuson J."/>
            <person name="Mondo S."/>
            <person name="Nolan M."/>
            <person name="Ohm R."/>
            <person name="Pangilinan J."/>
            <person name="Park H.-J."/>
            <person name="Ramirez L."/>
            <person name="Alfaro M."/>
            <person name="Sun H."/>
            <person name="Tritt A."/>
            <person name="Yoshinaga Y."/>
            <person name="Zwiers L.-H."/>
            <person name="Turgeon B."/>
            <person name="Goodwin S."/>
            <person name="Spatafora J."/>
            <person name="Crous P."/>
            <person name="Grigoriev I."/>
        </authorList>
    </citation>
    <scope>NUCLEOTIDE SEQUENCE</scope>
    <source>
        <strain evidence="2">CBS 675.92</strain>
    </source>
</reference>
<dbReference type="OrthoDB" id="3485856at2759"/>
<protein>
    <submittedName>
        <fullName evidence="2">Uncharacterized protein</fullName>
    </submittedName>
</protein>
<dbReference type="Proteomes" id="UP000800035">
    <property type="component" value="Unassembled WGS sequence"/>
</dbReference>